<feature type="region of interest" description="Disordered" evidence="1">
    <location>
        <begin position="91"/>
        <end position="139"/>
    </location>
</feature>
<feature type="region of interest" description="Disordered" evidence="1">
    <location>
        <begin position="401"/>
        <end position="958"/>
    </location>
</feature>
<dbReference type="PANTHER" id="PTHR23039:SF3">
    <property type="entry name" value="NHS-LIKE PROTEIN 1"/>
    <property type="match status" value="1"/>
</dbReference>
<name>A0A401SRJ7_CHIPU</name>
<feature type="region of interest" description="Disordered" evidence="1">
    <location>
        <begin position="285"/>
        <end position="380"/>
    </location>
</feature>
<protein>
    <recommendedName>
        <fullName evidence="4">NHS-like protein 1</fullName>
    </recommendedName>
</protein>
<proteinExistence type="predicted"/>
<feature type="compositionally biased region" description="Low complexity" evidence="1">
    <location>
        <begin position="866"/>
        <end position="875"/>
    </location>
</feature>
<dbReference type="PANTHER" id="PTHR23039">
    <property type="entry name" value="NANCE-HORAN SYNDROME PROTEIN"/>
    <property type="match status" value="1"/>
</dbReference>
<feature type="compositionally biased region" description="Low complexity" evidence="1">
    <location>
        <begin position="481"/>
        <end position="499"/>
    </location>
</feature>
<feature type="compositionally biased region" description="Polar residues" evidence="1">
    <location>
        <begin position="674"/>
        <end position="691"/>
    </location>
</feature>
<dbReference type="Pfam" id="PF15273">
    <property type="entry name" value="NHS"/>
    <property type="match status" value="4"/>
</dbReference>
<feature type="compositionally biased region" description="Polar residues" evidence="1">
    <location>
        <begin position="748"/>
        <end position="777"/>
    </location>
</feature>
<accession>A0A401SRJ7</accession>
<feature type="compositionally biased region" description="Basic and acidic residues" evidence="1">
    <location>
        <begin position="305"/>
        <end position="315"/>
    </location>
</feature>
<dbReference type="OMA" id="RNPREEW"/>
<keyword evidence="3" id="KW-1185">Reference proteome</keyword>
<evidence type="ECO:0000313" key="2">
    <source>
        <dbReference type="EMBL" id="GCC32973.1"/>
    </source>
</evidence>
<dbReference type="STRING" id="137246.A0A401SRJ7"/>
<gene>
    <name evidence="2" type="ORF">chiPu_0011437</name>
</gene>
<dbReference type="InterPro" id="IPR024845">
    <property type="entry name" value="NHS-like"/>
</dbReference>
<dbReference type="GO" id="GO:0030154">
    <property type="term" value="P:cell differentiation"/>
    <property type="evidence" value="ECO:0007669"/>
    <property type="project" value="TreeGrafter"/>
</dbReference>
<feature type="compositionally biased region" description="Low complexity" evidence="1">
    <location>
        <begin position="421"/>
        <end position="435"/>
    </location>
</feature>
<reference evidence="2 3" key="1">
    <citation type="journal article" date="2018" name="Nat. Ecol. Evol.">
        <title>Shark genomes provide insights into elasmobranch evolution and the origin of vertebrates.</title>
        <authorList>
            <person name="Hara Y"/>
            <person name="Yamaguchi K"/>
            <person name="Onimaru K"/>
            <person name="Kadota M"/>
            <person name="Koyanagi M"/>
            <person name="Keeley SD"/>
            <person name="Tatsumi K"/>
            <person name="Tanaka K"/>
            <person name="Motone F"/>
            <person name="Kageyama Y"/>
            <person name="Nozu R"/>
            <person name="Adachi N"/>
            <person name="Nishimura O"/>
            <person name="Nakagawa R"/>
            <person name="Tanegashima C"/>
            <person name="Kiyatake I"/>
            <person name="Matsumoto R"/>
            <person name="Murakumo K"/>
            <person name="Nishida K"/>
            <person name="Terakita A"/>
            <person name="Kuratani S"/>
            <person name="Sato K"/>
            <person name="Hyodo S Kuraku.S."/>
        </authorList>
    </citation>
    <scope>NUCLEOTIDE SEQUENCE [LARGE SCALE GENOMIC DNA]</scope>
</reference>
<feature type="compositionally biased region" description="Basic residues" evidence="1">
    <location>
        <begin position="877"/>
        <end position="887"/>
    </location>
</feature>
<dbReference type="AlphaFoldDB" id="A0A401SRJ7"/>
<evidence type="ECO:0000256" key="1">
    <source>
        <dbReference type="SAM" id="MobiDB-lite"/>
    </source>
</evidence>
<feature type="compositionally biased region" description="Low complexity" evidence="1">
    <location>
        <begin position="286"/>
        <end position="304"/>
    </location>
</feature>
<feature type="compositionally biased region" description="Polar residues" evidence="1">
    <location>
        <begin position="91"/>
        <end position="100"/>
    </location>
</feature>
<comment type="caution">
    <text evidence="2">The sequence shown here is derived from an EMBL/GenBank/DDBJ whole genome shotgun (WGS) entry which is preliminary data.</text>
</comment>
<evidence type="ECO:0008006" key="4">
    <source>
        <dbReference type="Google" id="ProtNLM"/>
    </source>
</evidence>
<feature type="compositionally biased region" description="Basic and acidic residues" evidence="1">
    <location>
        <begin position="802"/>
        <end position="811"/>
    </location>
</feature>
<sequence>MVVFINRKLESFIQLFKKKAVSNLDEESRWTVHYKASWHHQENVFLPSSRSPCVEDLHQQAKVNLKTVLRDCDKLRKDGFRSSQYYSQSPIFTSPSSHHSASCLDEEEDQEQVSTVSSAKEEKLHYSRRSKTPVPGDLSEIDVQTNWTKALPLPTPEERMRQQAQAVQSDVVPINVTGESFDRQAGTRRSLVRSDTALRRTTRIKRRKTITGLPDTVQKELGSGQTPARGHSVILAGHYSTISRLESSKATRGRLVTRDSSCQTEEVKVVPPSVRRIRAQKGQGIAAQLSQSSADMSSAGSARDGAVRARTEQPRFHSLPRPGARISLQELGEARGALGRSEERFPDPEVTAKQDLTDSRLRARSPSTRRNPGDELGATMCPAQLSARATLSSKAEVVAIPTSRGQPGPPPSPGAPRDDPGSSSGNWSAGSSGSGRLSPTSDTPLTPSRCDSAVSLAPPGSGAEPPLSQGQLEARSEGRPRGAAAPPSPCSPSAAGWSPPTSPSEVRGQRCAVSLPEYSDRSLGRSISLRKTKKPPLPPARTDSLRRRPKGGRPVLSESLIASLQRSLEVNLRAQEGGPEPHGEGREPWATALHSQSSSGGDGSTNSSGRSTAASNAYTTSAATPSQSETSSLRSEYSDPWAYYPEGQQPGAWECGPPGPGASVEPKGPGHAVTSPSSGYSSQCNTPTTLNPAPAFPHRPLPGAAKPKSKPKVPERKSSLLSKRRVLGRKDSEDELSKSMPHSPPVTPTGTASSPGTVKQVGSIQRNLRKSSTSSDSFKALLLKKGSRVETGSRMSAAEMLRSTDPRHRPPESPTTTDTARMNGWGPAESRSPGHRARNPREEWASHEGPVPRGSGHAGVRHGRSRTPPSAPSSRYGARHLHLHRLHSSPMTVIREGEVESPEVTEGHRPGDEGRRHSEGDLLSTNGLADAQCSQESRDDHISSHTGQGGPASQNLLDSLKRRAADILPAQSVLAEEGANQDWDS</sequence>
<dbReference type="OrthoDB" id="8965057at2759"/>
<evidence type="ECO:0000313" key="3">
    <source>
        <dbReference type="Proteomes" id="UP000287033"/>
    </source>
</evidence>
<feature type="compositionally biased region" description="Basic and acidic residues" evidence="1">
    <location>
        <begin position="905"/>
        <end position="920"/>
    </location>
</feature>
<dbReference type="Proteomes" id="UP000287033">
    <property type="component" value="Unassembled WGS sequence"/>
</dbReference>
<feature type="compositionally biased region" description="Low complexity" evidence="1">
    <location>
        <begin position="595"/>
        <end position="626"/>
    </location>
</feature>
<feature type="compositionally biased region" description="Polar residues" evidence="1">
    <location>
        <begin position="437"/>
        <end position="446"/>
    </location>
</feature>
<organism evidence="2 3">
    <name type="scientific">Chiloscyllium punctatum</name>
    <name type="common">Brownbanded bambooshark</name>
    <name type="synonym">Hemiscyllium punctatum</name>
    <dbReference type="NCBI Taxonomy" id="137246"/>
    <lineage>
        <taxon>Eukaryota</taxon>
        <taxon>Metazoa</taxon>
        <taxon>Chordata</taxon>
        <taxon>Craniata</taxon>
        <taxon>Vertebrata</taxon>
        <taxon>Chondrichthyes</taxon>
        <taxon>Elasmobranchii</taxon>
        <taxon>Galeomorphii</taxon>
        <taxon>Galeoidea</taxon>
        <taxon>Orectolobiformes</taxon>
        <taxon>Hemiscylliidae</taxon>
        <taxon>Chiloscyllium</taxon>
    </lineage>
</organism>
<feature type="compositionally biased region" description="Basic and acidic residues" evidence="1">
    <location>
        <begin position="728"/>
        <end position="737"/>
    </location>
</feature>
<feature type="compositionally biased region" description="Basic and acidic residues" evidence="1">
    <location>
        <begin position="340"/>
        <end position="361"/>
    </location>
</feature>
<dbReference type="EMBL" id="BEZZ01000476">
    <property type="protein sequence ID" value="GCC32973.1"/>
    <property type="molecule type" value="Genomic_DNA"/>
</dbReference>
<feature type="compositionally biased region" description="Polar residues" evidence="1">
    <location>
        <begin position="923"/>
        <end position="935"/>
    </location>
</feature>